<keyword evidence="3" id="KW-1185">Reference proteome</keyword>
<evidence type="ECO:0000313" key="2">
    <source>
        <dbReference type="EMBL" id="VVE58258.1"/>
    </source>
</evidence>
<feature type="compositionally biased region" description="Polar residues" evidence="1">
    <location>
        <begin position="186"/>
        <end position="198"/>
    </location>
</feature>
<reference evidence="2 3" key="1">
    <citation type="submission" date="2019-08" db="EMBL/GenBank/DDBJ databases">
        <authorList>
            <person name="Peeters C."/>
        </authorList>
    </citation>
    <scope>NUCLEOTIDE SEQUENCE [LARGE SCALE GENOMIC DNA]</scope>
    <source>
        <strain evidence="2 3">LMG 31112</strain>
    </source>
</reference>
<dbReference type="RefSeq" id="WP_150624583.1">
    <property type="nucleotide sequence ID" value="NZ_CABPSM010000031.1"/>
</dbReference>
<evidence type="ECO:0000256" key="1">
    <source>
        <dbReference type="SAM" id="MobiDB-lite"/>
    </source>
</evidence>
<evidence type="ECO:0000313" key="3">
    <source>
        <dbReference type="Proteomes" id="UP000343317"/>
    </source>
</evidence>
<dbReference type="EMBL" id="CABPSM010000031">
    <property type="protein sequence ID" value="VVE58258.1"/>
    <property type="molecule type" value="Genomic_DNA"/>
</dbReference>
<gene>
    <name evidence="2" type="ORF">PHO31112_05290</name>
</gene>
<accession>A0A5E4ZBN3</accession>
<organism evidence="2 3">
    <name type="scientific">Pandoraea horticolens</name>
    <dbReference type="NCBI Taxonomy" id="2508298"/>
    <lineage>
        <taxon>Bacteria</taxon>
        <taxon>Pseudomonadati</taxon>
        <taxon>Pseudomonadota</taxon>
        <taxon>Betaproteobacteria</taxon>
        <taxon>Burkholderiales</taxon>
        <taxon>Burkholderiaceae</taxon>
        <taxon>Pandoraea</taxon>
    </lineage>
</organism>
<sequence>MNKSLAILNSNRRSNGYFNIATHDNPHPSRRSKAAPVSVKNSPRTAALYVLLLAGQYAVEATQVLKTPPPKKSDAVNPKVNTAAKSNDNEAGEFDSKVRERPDLGTPKRNFNESHASGIQPTSPATPVKLQENFHRNASASSNLTGAVPVLTSAVSDDPHLANDSRSDTSSPNVLRAQPHKRSADDNNTPRSTAASEVQTEEHPLIAARQKAARNLLGEAAEGASDADLLAFANTIHANAEKGDNNDIVRDADLALWKEEAIIWCAESGDNRFPVSEEKCLEIFKEAWDIALNPPPPPAGFKTWQQAREEVEKNMTANERVKYMLGPNGSVGGAARINAKATEFYYRQFVDYIEEHLYRFATAKAIANAGLAGLSRLEMEYPINAAQVIRSVSLNTHVRRGNNPLIGILPRIIPLTNTNPAAYIFQFGGSRWNETFGVIGPNGEFRFATRDSLWLFRNQKGAAEVKLSNHGILRAMGISFATHAKSYNSECRISNLGDCPIDSFVVDKGRGLGYFTYLDGKTVKEIMELQIREEVKLLIKSFKEGNDGKGIIDKIFSAIIPFYDQIIDGINDPGHEFNIEDIALDLIDLGLTLTAIGKAGFTSLKVGLVHARATLASGQGFLAALRSLKSNIRISKFIRKSGGELLDYISPPFTNFNVNRMVMDANLPAEGLKKMKNFDGTDVVRCKRGLFGDCSFNWRSRNENEILENSNYLDDIYENVYATYKHVINTDLKKFIDDRADLEVPKVLYRAQPRPGAEAIDGVSYTEVGFTGPAHSTYDDVLASAIRHTASAKGIKDKAASFSGSRGVAESFMLENRKKGYKLFKIDKPVGFNPFRGIENIIKYEGLRLVREGKITEEELVDACHHVFVTKEYEYFYVGNFGKIPQNLVTEV</sequence>
<feature type="region of interest" description="Disordered" evidence="1">
    <location>
        <begin position="67"/>
        <end position="126"/>
    </location>
</feature>
<protein>
    <submittedName>
        <fullName evidence="2">Uncharacterized protein</fullName>
    </submittedName>
</protein>
<feature type="compositionally biased region" description="Basic and acidic residues" evidence="1">
    <location>
        <begin position="94"/>
        <end position="103"/>
    </location>
</feature>
<dbReference type="AlphaFoldDB" id="A0A5E4ZBN3"/>
<feature type="compositionally biased region" description="Basic and acidic residues" evidence="1">
    <location>
        <begin position="157"/>
        <end position="167"/>
    </location>
</feature>
<feature type="region of interest" description="Disordered" evidence="1">
    <location>
        <begin position="156"/>
        <end position="204"/>
    </location>
</feature>
<dbReference type="Proteomes" id="UP000343317">
    <property type="component" value="Unassembled WGS sequence"/>
</dbReference>
<name>A0A5E4ZBN3_9BURK</name>
<proteinExistence type="predicted"/>
<feature type="compositionally biased region" description="Polar residues" evidence="1">
    <location>
        <begin position="113"/>
        <end position="125"/>
    </location>
</feature>